<sequence length="484" mass="51732">MISAPEAFSLLSVSDVSLFGSGLNPDNGVLDLQCVSTPHPQSTSSEDRDVYLVVRLNNFEIPIDPAAIVTRTDELKARNYTFSGTLSEPSEFTLSISGPFVAGDERVETLETFENILKQYVAEFRSSTTTMAGGVPQTVEPLTVGQATAISSAVKDKDLRGHLVMINEDTGEIIGEVEDRFRIKEDPSIVEKGHENDPVVIQVPDDYTRSADKHALEASATIIPPDQRNWISTSANTVSHAISSTTDLLITKMATGASLYVAQSTPSPYQTGGASTPTDKGKTTASGPTSNANTPPPALHPALEFLTLERTRKSLSRVHALSGEAVKVSNMTVALIDTMIGAKPKRTRHFTTTADPNASGSGFLSPNKPPLPPRSRSPSPAPVPPSVSAPPPLPERRLETKDHILISADLILSTLDDSAKRVLDAGTEQIGRVVGHKYGPEAAQSSLHLVGTARNVGLVYIDMNGMGRRALLMKAGKTFLKARL</sequence>
<protein>
    <recommendedName>
        <fullName evidence="2">Senescence domain-containing protein</fullName>
    </recommendedName>
</protein>
<evidence type="ECO:0000313" key="3">
    <source>
        <dbReference type="EMBL" id="KAF9484941.1"/>
    </source>
</evidence>
<dbReference type="PANTHER" id="PTHR21068">
    <property type="entry name" value="SPARTIN"/>
    <property type="match status" value="1"/>
</dbReference>
<evidence type="ECO:0000256" key="1">
    <source>
        <dbReference type="SAM" id="MobiDB-lite"/>
    </source>
</evidence>
<dbReference type="GO" id="GO:0005886">
    <property type="term" value="C:plasma membrane"/>
    <property type="evidence" value="ECO:0007669"/>
    <property type="project" value="TreeGrafter"/>
</dbReference>
<dbReference type="Proteomes" id="UP000807469">
    <property type="component" value="Unassembled WGS sequence"/>
</dbReference>
<keyword evidence="4" id="KW-1185">Reference proteome</keyword>
<dbReference type="InterPro" id="IPR009686">
    <property type="entry name" value="Senescence/spartin_C"/>
</dbReference>
<feature type="compositionally biased region" description="Polar residues" evidence="1">
    <location>
        <begin position="350"/>
        <end position="364"/>
    </location>
</feature>
<feature type="region of interest" description="Disordered" evidence="1">
    <location>
        <begin position="265"/>
        <end position="299"/>
    </location>
</feature>
<feature type="region of interest" description="Disordered" evidence="1">
    <location>
        <begin position="346"/>
        <end position="395"/>
    </location>
</feature>
<feature type="domain" description="Senescence" evidence="2">
    <location>
        <begin position="229"/>
        <end position="477"/>
    </location>
</feature>
<reference evidence="3" key="1">
    <citation type="submission" date="2020-11" db="EMBL/GenBank/DDBJ databases">
        <authorList>
            <consortium name="DOE Joint Genome Institute"/>
            <person name="Ahrendt S."/>
            <person name="Riley R."/>
            <person name="Andreopoulos W."/>
            <person name="Labutti K."/>
            <person name="Pangilinan J."/>
            <person name="Ruiz-Duenas F.J."/>
            <person name="Barrasa J.M."/>
            <person name="Sanchez-Garcia M."/>
            <person name="Camarero S."/>
            <person name="Miyauchi S."/>
            <person name="Serrano A."/>
            <person name="Linde D."/>
            <person name="Babiker R."/>
            <person name="Drula E."/>
            <person name="Ayuso-Fernandez I."/>
            <person name="Pacheco R."/>
            <person name="Padilla G."/>
            <person name="Ferreira P."/>
            <person name="Barriuso J."/>
            <person name="Kellner H."/>
            <person name="Castanera R."/>
            <person name="Alfaro M."/>
            <person name="Ramirez L."/>
            <person name="Pisabarro A.G."/>
            <person name="Kuo A."/>
            <person name="Tritt A."/>
            <person name="Lipzen A."/>
            <person name="He G."/>
            <person name="Yan M."/>
            <person name="Ng V."/>
            <person name="Cullen D."/>
            <person name="Martin F."/>
            <person name="Rosso M.-N."/>
            <person name="Henrissat B."/>
            <person name="Hibbett D."/>
            <person name="Martinez A.T."/>
            <person name="Grigoriev I.V."/>
        </authorList>
    </citation>
    <scope>NUCLEOTIDE SEQUENCE</scope>
    <source>
        <strain evidence="3">CIRM-BRFM 674</strain>
    </source>
</reference>
<dbReference type="GO" id="GO:0051301">
    <property type="term" value="P:cell division"/>
    <property type="evidence" value="ECO:0007669"/>
    <property type="project" value="TreeGrafter"/>
</dbReference>
<gene>
    <name evidence="3" type="ORF">BDN70DRAFT_917334</name>
</gene>
<comment type="caution">
    <text evidence="3">The sequence shown here is derived from an EMBL/GenBank/DDBJ whole genome shotgun (WGS) entry which is preliminary data.</text>
</comment>
<dbReference type="PANTHER" id="PTHR21068:SF43">
    <property type="entry name" value="SPARTIN"/>
    <property type="match status" value="1"/>
</dbReference>
<name>A0A9P6CY76_9AGAR</name>
<dbReference type="Pfam" id="PF06911">
    <property type="entry name" value="Senescence"/>
    <property type="match status" value="1"/>
</dbReference>
<proteinExistence type="predicted"/>
<evidence type="ECO:0000313" key="4">
    <source>
        <dbReference type="Proteomes" id="UP000807469"/>
    </source>
</evidence>
<organism evidence="3 4">
    <name type="scientific">Pholiota conissans</name>
    <dbReference type="NCBI Taxonomy" id="109636"/>
    <lineage>
        <taxon>Eukaryota</taxon>
        <taxon>Fungi</taxon>
        <taxon>Dikarya</taxon>
        <taxon>Basidiomycota</taxon>
        <taxon>Agaricomycotina</taxon>
        <taxon>Agaricomycetes</taxon>
        <taxon>Agaricomycetidae</taxon>
        <taxon>Agaricales</taxon>
        <taxon>Agaricineae</taxon>
        <taxon>Strophariaceae</taxon>
        <taxon>Pholiota</taxon>
    </lineage>
</organism>
<feature type="compositionally biased region" description="Pro residues" evidence="1">
    <location>
        <begin position="367"/>
        <end position="393"/>
    </location>
</feature>
<dbReference type="InterPro" id="IPR045036">
    <property type="entry name" value="Spartin-like"/>
</dbReference>
<dbReference type="AlphaFoldDB" id="A0A9P6CY76"/>
<dbReference type="EMBL" id="MU155139">
    <property type="protein sequence ID" value="KAF9484941.1"/>
    <property type="molecule type" value="Genomic_DNA"/>
</dbReference>
<dbReference type="OrthoDB" id="20821at2759"/>
<accession>A0A9P6CY76</accession>
<evidence type="ECO:0000259" key="2">
    <source>
        <dbReference type="Pfam" id="PF06911"/>
    </source>
</evidence>
<feature type="compositionally biased region" description="Polar residues" evidence="1">
    <location>
        <begin position="265"/>
        <end position="293"/>
    </location>
</feature>